<reference evidence="2 3" key="1">
    <citation type="submission" date="2015-07" db="EMBL/GenBank/DDBJ databases">
        <title>The genome of Melipona quadrifasciata.</title>
        <authorList>
            <person name="Pan H."/>
            <person name="Kapheim K."/>
        </authorList>
    </citation>
    <scope>NUCLEOTIDE SEQUENCE [LARGE SCALE GENOMIC DNA]</scope>
    <source>
        <strain evidence="2">0111107301</strain>
        <tissue evidence="2">Whole body</tissue>
    </source>
</reference>
<evidence type="ECO:0000256" key="1">
    <source>
        <dbReference type="SAM" id="MobiDB-lite"/>
    </source>
</evidence>
<accession>A0A0N0U3B3</accession>
<gene>
    <name evidence="2" type="ORF">WN51_04310</name>
</gene>
<dbReference type="Proteomes" id="UP000053105">
    <property type="component" value="Unassembled WGS sequence"/>
</dbReference>
<keyword evidence="3" id="KW-1185">Reference proteome</keyword>
<dbReference type="AlphaFoldDB" id="A0A0N0U3B3"/>
<feature type="region of interest" description="Disordered" evidence="1">
    <location>
        <begin position="131"/>
        <end position="154"/>
    </location>
</feature>
<sequence length="154" mass="17385">MAQFFDQVSINTVICHSSEQVRRGRWLTLGKTLWILFLTDTEKYRVCQAAGGLKHDFIFGRDPETDIALNITSKLARNSIPWLTSVTMTRQATHWKFDISRGNPWTTGSKIAEVKGLRGLGLSCELNHRLPPPVRSGRDGDYSVQGGRVKQRLT</sequence>
<proteinExistence type="predicted"/>
<dbReference type="EMBL" id="KQ435896">
    <property type="protein sequence ID" value="KOX69274.1"/>
    <property type="molecule type" value="Genomic_DNA"/>
</dbReference>
<name>A0A0N0U3B3_9HYME</name>
<evidence type="ECO:0000313" key="3">
    <source>
        <dbReference type="Proteomes" id="UP000053105"/>
    </source>
</evidence>
<evidence type="ECO:0000313" key="2">
    <source>
        <dbReference type="EMBL" id="KOX69274.1"/>
    </source>
</evidence>
<organism evidence="2 3">
    <name type="scientific">Melipona quadrifasciata</name>
    <dbReference type="NCBI Taxonomy" id="166423"/>
    <lineage>
        <taxon>Eukaryota</taxon>
        <taxon>Metazoa</taxon>
        <taxon>Ecdysozoa</taxon>
        <taxon>Arthropoda</taxon>
        <taxon>Hexapoda</taxon>
        <taxon>Insecta</taxon>
        <taxon>Pterygota</taxon>
        <taxon>Neoptera</taxon>
        <taxon>Endopterygota</taxon>
        <taxon>Hymenoptera</taxon>
        <taxon>Apocrita</taxon>
        <taxon>Aculeata</taxon>
        <taxon>Apoidea</taxon>
        <taxon>Anthophila</taxon>
        <taxon>Apidae</taxon>
        <taxon>Melipona</taxon>
    </lineage>
</organism>
<protein>
    <submittedName>
        <fullName evidence="2">Uncharacterized protein</fullName>
    </submittedName>
</protein>